<dbReference type="EMBL" id="CP138335">
    <property type="protein sequence ID" value="XBW07457.1"/>
    <property type="molecule type" value="Genomic_DNA"/>
</dbReference>
<sequence length="139" mass="14611">MTVIGIGTDIVDIPTFVEQLGLPGSRLAQAFTARERRRAATRAEENGSGTGQHLAAVWALKEAFIKAWSGALFGSQPPLGRDAVKWTEIEIRHDGWGRPQVELHGEVAGAVSASVGSPTVLASASHDGDVACALVVLDK</sequence>
<feature type="binding site" evidence="8">
    <location>
        <position position="9"/>
    </location>
    <ligand>
        <name>Mg(2+)</name>
        <dbReference type="ChEBI" id="CHEBI:18420"/>
    </ligand>
</feature>
<dbReference type="SUPFAM" id="SSF56214">
    <property type="entry name" value="4'-phosphopantetheinyl transferase"/>
    <property type="match status" value="1"/>
</dbReference>
<dbReference type="GO" id="GO:0006633">
    <property type="term" value="P:fatty acid biosynthetic process"/>
    <property type="evidence" value="ECO:0007669"/>
    <property type="project" value="UniProtKB-UniRule"/>
</dbReference>
<evidence type="ECO:0000256" key="4">
    <source>
        <dbReference type="ARBA" id="ARBA00022832"/>
    </source>
</evidence>
<dbReference type="RefSeq" id="WP_350257663.1">
    <property type="nucleotide sequence ID" value="NZ_CP138335.1"/>
</dbReference>
<evidence type="ECO:0000256" key="8">
    <source>
        <dbReference type="HAMAP-Rule" id="MF_00101"/>
    </source>
</evidence>
<gene>
    <name evidence="8" type="primary">acpS</name>
    <name evidence="10" type="ORF">SAC06_07345</name>
</gene>
<keyword evidence="8" id="KW-0963">Cytoplasm</keyword>
<dbReference type="AlphaFoldDB" id="A0AAU7V6K9"/>
<feature type="binding site" evidence="8">
    <location>
        <position position="62"/>
    </location>
    <ligand>
        <name>Mg(2+)</name>
        <dbReference type="ChEBI" id="CHEBI:18420"/>
    </ligand>
</feature>
<evidence type="ECO:0000256" key="6">
    <source>
        <dbReference type="ARBA" id="ARBA00023098"/>
    </source>
</evidence>
<keyword evidence="2 8" id="KW-0808">Transferase</keyword>
<evidence type="ECO:0000256" key="1">
    <source>
        <dbReference type="ARBA" id="ARBA00022516"/>
    </source>
</evidence>
<comment type="similarity">
    <text evidence="8">Belongs to the P-Pant transferase superfamily. AcpS family.</text>
</comment>
<comment type="subcellular location">
    <subcellularLocation>
        <location evidence="8">Cytoplasm</location>
    </subcellularLocation>
</comment>
<evidence type="ECO:0000256" key="5">
    <source>
        <dbReference type="ARBA" id="ARBA00022842"/>
    </source>
</evidence>
<dbReference type="InterPro" id="IPR004568">
    <property type="entry name" value="Ppantetheine-prot_Trfase_dom"/>
</dbReference>
<dbReference type="EC" id="2.7.8.7" evidence="8"/>
<dbReference type="InterPro" id="IPR002582">
    <property type="entry name" value="ACPS"/>
</dbReference>
<protein>
    <recommendedName>
        <fullName evidence="8">Holo-[acyl-carrier-protein] synthase</fullName>
        <shortName evidence="8">Holo-ACP synthase</shortName>
        <ecNumber evidence="8">2.7.8.7</ecNumber>
    </recommendedName>
    <alternativeName>
        <fullName evidence="8">4'-phosphopantetheinyl transferase AcpS</fullName>
    </alternativeName>
</protein>
<dbReference type="KEGG" id="sapp:SAC06_07345"/>
<dbReference type="NCBIfam" id="NF000831">
    <property type="entry name" value="PRK00070.3-1"/>
    <property type="match status" value="1"/>
</dbReference>
<keyword evidence="4 8" id="KW-0276">Fatty acid metabolism</keyword>
<evidence type="ECO:0000259" key="9">
    <source>
        <dbReference type="Pfam" id="PF01648"/>
    </source>
</evidence>
<keyword evidence="3 8" id="KW-0479">Metal-binding</keyword>
<evidence type="ECO:0000313" key="10">
    <source>
        <dbReference type="EMBL" id="XBW07457.1"/>
    </source>
</evidence>
<organism evidence="10">
    <name type="scientific">Scrofimicrobium appendicitidis</name>
    <dbReference type="NCBI Taxonomy" id="3079930"/>
    <lineage>
        <taxon>Bacteria</taxon>
        <taxon>Bacillati</taxon>
        <taxon>Actinomycetota</taxon>
        <taxon>Actinomycetes</taxon>
        <taxon>Actinomycetales</taxon>
        <taxon>Actinomycetaceae</taxon>
        <taxon>Scrofimicrobium</taxon>
    </lineage>
</organism>
<dbReference type="InterPro" id="IPR008278">
    <property type="entry name" value="4-PPantetheinyl_Trfase_dom"/>
</dbReference>
<dbReference type="GO" id="GO:0000287">
    <property type="term" value="F:magnesium ion binding"/>
    <property type="evidence" value="ECO:0007669"/>
    <property type="project" value="UniProtKB-UniRule"/>
</dbReference>
<evidence type="ECO:0000256" key="3">
    <source>
        <dbReference type="ARBA" id="ARBA00022723"/>
    </source>
</evidence>
<accession>A0AAU7V6K9</accession>
<comment type="cofactor">
    <cofactor evidence="8">
        <name>Mg(2+)</name>
        <dbReference type="ChEBI" id="CHEBI:18420"/>
    </cofactor>
</comment>
<keyword evidence="6 8" id="KW-0443">Lipid metabolism</keyword>
<evidence type="ECO:0000256" key="7">
    <source>
        <dbReference type="ARBA" id="ARBA00023160"/>
    </source>
</evidence>
<keyword evidence="5 8" id="KW-0460">Magnesium</keyword>
<dbReference type="GO" id="GO:0005737">
    <property type="term" value="C:cytoplasm"/>
    <property type="evidence" value="ECO:0007669"/>
    <property type="project" value="UniProtKB-SubCell"/>
</dbReference>
<keyword evidence="7 8" id="KW-0275">Fatty acid biosynthesis</keyword>
<dbReference type="Pfam" id="PF01648">
    <property type="entry name" value="ACPS"/>
    <property type="match status" value="1"/>
</dbReference>
<reference evidence="10" key="1">
    <citation type="submission" date="2023-11" db="EMBL/GenBank/DDBJ databases">
        <title>Scrofimicrobium hongkongense sp. nov., isolated from a patient with peritonitis.</title>
        <authorList>
            <person name="Lao H.Y."/>
            <person name="Wong A.Y.P."/>
            <person name="Ng T.L."/>
            <person name="Wong R.Y.L."/>
            <person name="Yau M.C.Y."/>
            <person name="Lam J.Y.W."/>
            <person name="Siu G.K.H."/>
        </authorList>
    </citation>
    <scope>NUCLEOTIDE SEQUENCE</scope>
    <source>
        <strain evidence="10">R131</strain>
    </source>
</reference>
<dbReference type="GO" id="GO:0008897">
    <property type="term" value="F:holo-[acyl-carrier-protein] synthase activity"/>
    <property type="evidence" value="ECO:0007669"/>
    <property type="project" value="UniProtKB-UniRule"/>
</dbReference>
<comment type="catalytic activity">
    <reaction evidence="8">
        <text>apo-[ACP] + CoA = holo-[ACP] + adenosine 3',5'-bisphosphate + H(+)</text>
        <dbReference type="Rhea" id="RHEA:12068"/>
        <dbReference type="Rhea" id="RHEA-COMP:9685"/>
        <dbReference type="Rhea" id="RHEA-COMP:9690"/>
        <dbReference type="ChEBI" id="CHEBI:15378"/>
        <dbReference type="ChEBI" id="CHEBI:29999"/>
        <dbReference type="ChEBI" id="CHEBI:57287"/>
        <dbReference type="ChEBI" id="CHEBI:58343"/>
        <dbReference type="ChEBI" id="CHEBI:64479"/>
        <dbReference type="EC" id="2.7.8.7"/>
    </reaction>
</comment>
<keyword evidence="1 8" id="KW-0444">Lipid biosynthesis</keyword>
<comment type="function">
    <text evidence="8">Transfers the 4'-phosphopantetheine moiety from coenzyme A to a Ser of acyl-carrier-protein.</text>
</comment>
<dbReference type="InterPro" id="IPR037143">
    <property type="entry name" value="4-PPantetheinyl_Trfase_dom_sf"/>
</dbReference>
<proteinExistence type="inferred from homology"/>
<dbReference type="HAMAP" id="MF_00101">
    <property type="entry name" value="AcpS"/>
    <property type="match status" value="1"/>
</dbReference>
<dbReference type="Gene3D" id="3.90.470.20">
    <property type="entry name" value="4'-phosphopantetheinyl transferase domain"/>
    <property type="match status" value="1"/>
</dbReference>
<feature type="domain" description="4'-phosphopantetheinyl transferase" evidence="9">
    <location>
        <begin position="5"/>
        <end position="110"/>
    </location>
</feature>
<dbReference type="NCBIfam" id="TIGR00556">
    <property type="entry name" value="pantethn_trn"/>
    <property type="match status" value="1"/>
</dbReference>
<name>A0AAU7V6K9_9ACTO</name>
<evidence type="ECO:0000256" key="2">
    <source>
        <dbReference type="ARBA" id="ARBA00022679"/>
    </source>
</evidence>